<dbReference type="PRINTS" id="PR01434">
    <property type="entry name" value="NADHDHGNASE5"/>
</dbReference>
<protein>
    <recommendedName>
        <fullName evidence="2">NADH:ubiquinone reductase (H(+)-translocating)</fullName>
        <ecNumber evidence="2">7.1.1.2</ecNumber>
    </recommendedName>
    <alternativeName>
        <fullName evidence="6">NADH dehydrogenase subunit 5</fullName>
    </alternativeName>
</protein>
<keyword evidence="5 8" id="KW-0472">Membrane</keyword>
<dbReference type="AlphaFoldDB" id="A0A7D4WWR8"/>
<keyword evidence="3 8" id="KW-0812">Transmembrane</keyword>
<name>A0A7D4WWR8_9BILA</name>
<dbReference type="InterPro" id="IPR003945">
    <property type="entry name" value="NU5C-like"/>
</dbReference>
<organism evidence="10">
    <name type="scientific">Proales similis</name>
    <dbReference type="NCBI Taxonomy" id="360698"/>
    <lineage>
        <taxon>Eukaryota</taxon>
        <taxon>Metazoa</taxon>
        <taxon>Spiralia</taxon>
        <taxon>Gnathifera</taxon>
        <taxon>Rotifera</taxon>
        <taxon>Eurotatoria</taxon>
        <taxon>Monogononta</taxon>
        <taxon>Pseudotrocha</taxon>
        <taxon>Ploima</taxon>
        <taxon>Proalidae</taxon>
        <taxon>Proales</taxon>
    </lineage>
</organism>
<comment type="catalytic activity">
    <reaction evidence="7">
        <text>a ubiquinone + NADH + 5 H(+)(in) = a ubiquinol + NAD(+) + 4 H(+)(out)</text>
        <dbReference type="Rhea" id="RHEA:29091"/>
        <dbReference type="Rhea" id="RHEA-COMP:9565"/>
        <dbReference type="Rhea" id="RHEA-COMP:9566"/>
        <dbReference type="ChEBI" id="CHEBI:15378"/>
        <dbReference type="ChEBI" id="CHEBI:16389"/>
        <dbReference type="ChEBI" id="CHEBI:17976"/>
        <dbReference type="ChEBI" id="CHEBI:57540"/>
        <dbReference type="ChEBI" id="CHEBI:57945"/>
        <dbReference type="EC" id="7.1.1.2"/>
    </reaction>
</comment>
<feature type="transmembrane region" description="Helical" evidence="8">
    <location>
        <begin position="374"/>
        <end position="392"/>
    </location>
</feature>
<dbReference type="GO" id="GO:0015990">
    <property type="term" value="P:electron transport coupled proton transport"/>
    <property type="evidence" value="ECO:0007669"/>
    <property type="project" value="TreeGrafter"/>
</dbReference>
<evidence type="ECO:0000259" key="9">
    <source>
        <dbReference type="Pfam" id="PF00361"/>
    </source>
</evidence>
<feature type="transmembrane region" description="Helical" evidence="8">
    <location>
        <begin position="112"/>
        <end position="131"/>
    </location>
</feature>
<dbReference type="InterPro" id="IPR001750">
    <property type="entry name" value="ND/Mrp_TM"/>
</dbReference>
<dbReference type="EMBL" id="MN970216">
    <property type="protein sequence ID" value="QKV49090.1"/>
    <property type="molecule type" value="Genomic_DNA"/>
</dbReference>
<evidence type="ECO:0000256" key="4">
    <source>
        <dbReference type="ARBA" id="ARBA00022989"/>
    </source>
</evidence>
<proteinExistence type="predicted"/>
<feature type="transmembrane region" description="Helical" evidence="8">
    <location>
        <begin position="269"/>
        <end position="295"/>
    </location>
</feature>
<feature type="transmembrane region" description="Helical" evidence="8">
    <location>
        <begin position="545"/>
        <end position="562"/>
    </location>
</feature>
<feature type="transmembrane region" description="Helical" evidence="8">
    <location>
        <begin position="483"/>
        <end position="500"/>
    </location>
</feature>
<keyword evidence="4 8" id="KW-1133">Transmembrane helix</keyword>
<keyword evidence="10" id="KW-0496">Mitochondrion</keyword>
<feature type="transmembrane region" description="Helical" evidence="8">
    <location>
        <begin position="57"/>
        <end position="77"/>
    </location>
</feature>
<feature type="transmembrane region" description="Helical" evidence="8">
    <location>
        <begin position="331"/>
        <end position="354"/>
    </location>
</feature>
<accession>A0A7D4WWR8</accession>
<evidence type="ECO:0000256" key="5">
    <source>
        <dbReference type="ARBA" id="ARBA00023136"/>
    </source>
</evidence>
<dbReference type="GO" id="GO:0003954">
    <property type="term" value="F:NADH dehydrogenase activity"/>
    <property type="evidence" value="ECO:0007669"/>
    <property type="project" value="TreeGrafter"/>
</dbReference>
<reference evidence="10" key="1">
    <citation type="journal article" date="2020" name="Mitochondrial DNA Part B Resour">
        <title>Complete mitochondrial genome of the marine monogonont rotifer Proales similis (Rotifera, Proalidae).</title>
        <authorList>
            <person name="Choi B.-S."/>
            <person name="Lee Y.H."/>
            <person name="Lee J.-S."/>
            <person name="Yamade T."/>
            <person name="Hagiwara A."/>
            <person name="Lee J.-S."/>
        </authorList>
    </citation>
    <scope>NUCLEOTIDE SEQUENCE</scope>
</reference>
<feature type="transmembrane region" description="Helical" evidence="8">
    <location>
        <begin position="152"/>
        <end position="176"/>
    </location>
</feature>
<feature type="transmembrane region" description="Helical" evidence="8">
    <location>
        <begin position="413"/>
        <end position="434"/>
    </location>
</feature>
<feature type="transmembrane region" description="Helical" evidence="8">
    <location>
        <begin position="12"/>
        <end position="37"/>
    </location>
</feature>
<evidence type="ECO:0000256" key="6">
    <source>
        <dbReference type="ARBA" id="ARBA00031027"/>
    </source>
</evidence>
<dbReference type="PANTHER" id="PTHR42829:SF2">
    <property type="entry name" value="NADH-UBIQUINONE OXIDOREDUCTASE CHAIN 5"/>
    <property type="match status" value="1"/>
</dbReference>
<geneLocation type="mitochondrion" evidence="10"/>
<dbReference type="GO" id="GO:0016020">
    <property type="term" value="C:membrane"/>
    <property type="evidence" value="ECO:0007669"/>
    <property type="project" value="UniProtKB-SubCell"/>
</dbReference>
<dbReference type="GO" id="GO:0008137">
    <property type="term" value="F:NADH dehydrogenase (ubiquinone) activity"/>
    <property type="evidence" value="ECO:0007669"/>
    <property type="project" value="UniProtKB-EC"/>
</dbReference>
<gene>
    <name evidence="10" type="primary">ND5</name>
</gene>
<evidence type="ECO:0000256" key="3">
    <source>
        <dbReference type="ARBA" id="ARBA00022692"/>
    </source>
</evidence>
<feature type="domain" description="NADH:quinone oxidoreductase/Mrp antiporter transmembrane" evidence="9">
    <location>
        <begin position="108"/>
        <end position="381"/>
    </location>
</feature>
<dbReference type="EC" id="7.1.1.2" evidence="2"/>
<feature type="transmembrane region" description="Helical" evidence="8">
    <location>
        <begin position="89"/>
        <end position="106"/>
    </location>
</feature>
<evidence type="ECO:0000256" key="7">
    <source>
        <dbReference type="ARBA" id="ARBA00049551"/>
    </source>
</evidence>
<dbReference type="Pfam" id="PF00361">
    <property type="entry name" value="Proton_antipo_M"/>
    <property type="match status" value="1"/>
</dbReference>
<evidence type="ECO:0000256" key="2">
    <source>
        <dbReference type="ARBA" id="ARBA00012944"/>
    </source>
</evidence>
<comment type="subcellular location">
    <subcellularLocation>
        <location evidence="1">Membrane</location>
        <topology evidence="1">Multi-pass membrane protein</topology>
    </subcellularLocation>
</comment>
<evidence type="ECO:0000313" key="10">
    <source>
        <dbReference type="EMBL" id="QKV49090.1"/>
    </source>
</evidence>
<evidence type="ECO:0000256" key="8">
    <source>
        <dbReference type="SAM" id="Phobius"/>
    </source>
</evidence>
<sequence length="563" mass="64448">MSILYVHLSWFFFSCSMLFFFLLISLYLSYSYSVITFSLPLFTSWFNNMEVSFTMDWMSSWFATVIILITMVITVYSYNYMAPYSKPTYFLWFTMLFVMSMILVVLMSDLFFIMLGWDGLGVVSFFLIVYYQNQSSITSGLFTLLMNRLGDAFFLVTLAIFYITSCGYTNVVLFLLDDMACLFLLLTFMTKSAIYPFSPWLPMAMAAPTPISALVHSSTLVTSGLYLMMRFSLYLYGSSSIMMVMVVLCLFTSFYAGMNTLFERDLKKLIALSTLSHLGFIGLSFSLGLLHLAYFHMLTHALFKSLLFMTMGDIMINLSHSQDIRYLSSGASYTPFSVFIMQVSLLNLLGLPSLSGYFSKDLVLEYMYYSNQSVFMVIVLLINVFFTYYYTYQLYYFSYQSNKLLPYMNFHSPLAIHAMLLFLMAVVGILFGHFYLSSISVDTLYVSVPYVFKIYPISLSSLMFLSLWVFLHQFTLRSKYISAYFSSMMFLSNFMMTLAAKSNFALSASVIKSGEHGLFNYVMNSSLSNFTGLVASRTLGLSSQFPSYIVILSALSVLSVFYL</sequence>
<evidence type="ECO:0000256" key="1">
    <source>
        <dbReference type="ARBA" id="ARBA00004141"/>
    </source>
</evidence>
<feature type="transmembrane region" description="Helical" evidence="8">
    <location>
        <begin position="454"/>
        <end position="471"/>
    </location>
</feature>
<dbReference type="PANTHER" id="PTHR42829">
    <property type="entry name" value="NADH-UBIQUINONE OXIDOREDUCTASE CHAIN 5"/>
    <property type="match status" value="1"/>
</dbReference>
<feature type="transmembrane region" description="Helical" evidence="8">
    <location>
        <begin position="235"/>
        <end position="257"/>
    </location>
</feature>
<feature type="transmembrane region" description="Helical" evidence="8">
    <location>
        <begin position="213"/>
        <end position="229"/>
    </location>
</feature>
<dbReference type="GO" id="GO:0042773">
    <property type="term" value="P:ATP synthesis coupled electron transport"/>
    <property type="evidence" value="ECO:0007669"/>
    <property type="project" value="InterPro"/>
</dbReference>